<name>A0A6B8RES4_9BACL</name>
<keyword evidence="6 7" id="KW-0472">Membrane</keyword>
<feature type="transmembrane region" description="Helical" evidence="7">
    <location>
        <begin position="105"/>
        <end position="126"/>
    </location>
</feature>
<dbReference type="PANTHER" id="PTHR42718">
    <property type="entry name" value="MAJOR FACILITATOR SUPERFAMILY MULTIDRUG TRANSPORTER MFSC"/>
    <property type="match status" value="1"/>
</dbReference>
<dbReference type="KEGG" id="ppsc:EHS13_03580"/>
<dbReference type="NCBIfam" id="TIGR00711">
    <property type="entry name" value="efflux_EmrB"/>
    <property type="match status" value="1"/>
</dbReference>
<evidence type="ECO:0000313" key="10">
    <source>
        <dbReference type="Proteomes" id="UP000426246"/>
    </source>
</evidence>
<feature type="transmembrane region" description="Helical" evidence="7">
    <location>
        <begin position="303"/>
        <end position="321"/>
    </location>
</feature>
<evidence type="ECO:0000256" key="6">
    <source>
        <dbReference type="ARBA" id="ARBA00023136"/>
    </source>
</evidence>
<feature type="transmembrane region" description="Helical" evidence="7">
    <location>
        <begin position="432"/>
        <end position="452"/>
    </location>
</feature>
<dbReference type="CDD" id="cd17321">
    <property type="entry name" value="MFS_MMR_MDR_like"/>
    <property type="match status" value="1"/>
</dbReference>
<dbReference type="Gene3D" id="1.20.1720.10">
    <property type="entry name" value="Multidrug resistance protein D"/>
    <property type="match status" value="1"/>
</dbReference>
<feature type="transmembrane region" description="Helical" evidence="7">
    <location>
        <begin position="164"/>
        <end position="184"/>
    </location>
</feature>
<dbReference type="InterPro" id="IPR004638">
    <property type="entry name" value="EmrB-like"/>
</dbReference>
<evidence type="ECO:0000256" key="7">
    <source>
        <dbReference type="SAM" id="Phobius"/>
    </source>
</evidence>
<feature type="transmembrane region" description="Helical" evidence="7">
    <location>
        <begin position="328"/>
        <end position="349"/>
    </location>
</feature>
<keyword evidence="4 7" id="KW-0812">Transmembrane</keyword>
<reference evidence="10" key="1">
    <citation type="submission" date="2018-11" db="EMBL/GenBank/DDBJ databases">
        <title>Complete genome sequence of Paenibacillus sp. ML311-T8.</title>
        <authorList>
            <person name="Nam Y.-D."/>
            <person name="Kang J."/>
            <person name="Chung W.-H."/>
            <person name="Park Y.S."/>
        </authorList>
    </citation>
    <scope>NUCLEOTIDE SEQUENCE [LARGE SCALE GENOMIC DNA]</scope>
    <source>
        <strain evidence="10">ML311-T8</strain>
    </source>
</reference>
<accession>A0A6B8RES4</accession>
<feature type="transmembrane region" description="Helical" evidence="7">
    <location>
        <begin position="403"/>
        <end position="420"/>
    </location>
</feature>
<feature type="transmembrane region" description="Helical" evidence="7">
    <location>
        <begin position="76"/>
        <end position="93"/>
    </location>
</feature>
<feature type="transmembrane region" description="Helical" evidence="7">
    <location>
        <begin position="133"/>
        <end position="152"/>
    </location>
</feature>
<dbReference type="Gene3D" id="1.20.1250.20">
    <property type="entry name" value="MFS general substrate transporter like domains"/>
    <property type="match status" value="1"/>
</dbReference>
<dbReference type="PANTHER" id="PTHR42718:SF42">
    <property type="entry name" value="EXPORT PROTEIN"/>
    <property type="match status" value="1"/>
</dbReference>
<evidence type="ECO:0000259" key="8">
    <source>
        <dbReference type="PROSITE" id="PS50850"/>
    </source>
</evidence>
<sequence>MMKMKNQGKILIVTCLALFMTMLDTLVLGVALPSIQNSFHADMTELEWFLNAYTLTFAVFLIPASLLGERFGRKRMFILGVLLFTIGSILSGFSDSALSLSIARAVQGFGGAFIMPISLTLVYSVFSVEKRAAALGIWSGVSGLGLAIGPLVGGAVIEGFPWQMIFWLNIPIGILVVIFSSLWIPESRGSSKPFDVLGVGLLGIGLFGIVYGLVMGNTEGWGSASVITSIAAGLVLLLIFARRSLKQAEPMINLRFFKNRNYLSFNLAGFWMSAGIFGSIFILTLFLQQGQGFSPLQAGVREMAWTGMTMIMAPLAGLFINRLGSKNILIMGLVLQLFAMLYFAIITLINGAHYPFTTLLPGLMMAGAGMGLSFTPLSHGILTSLAEKDAGEASGVSNAFRELGGVFGVAIAGLIFQMGSAVTSQEQFADHLVPALFVCSAMIAVGLASSLFTRTYKIGASEEKGEYDEKKGVLAN</sequence>
<comment type="subcellular location">
    <subcellularLocation>
        <location evidence="1">Cell membrane</location>
        <topology evidence="1">Multi-pass membrane protein</topology>
    </subcellularLocation>
</comment>
<dbReference type="PRINTS" id="PR01036">
    <property type="entry name" value="TCRTETB"/>
</dbReference>
<feature type="transmembrane region" description="Helical" evidence="7">
    <location>
        <begin position="220"/>
        <end position="241"/>
    </location>
</feature>
<keyword evidence="3" id="KW-1003">Cell membrane</keyword>
<dbReference type="Pfam" id="PF07690">
    <property type="entry name" value="MFS_1"/>
    <property type="match status" value="1"/>
</dbReference>
<feature type="transmembrane region" description="Helical" evidence="7">
    <location>
        <begin position="48"/>
        <end position="67"/>
    </location>
</feature>
<dbReference type="GO" id="GO:0022857">
    <property type="term" value="F:transmembrane transporter activity"/>
    <property type="evidence" value="ECO:0007669"/>
    <property type="project" value="InterPro"/>
</dbReference>
<dbReference type="PROSITE" id="PS50850">
    <property type="entry name" value="MFS"/>
    <property type="match status" value="1"/>
</dbReference>
<proteinExistence type="predicted"/>
<feature type="domain" description="Major facilitator superfamily (MFS) profile" evidence="8">
    <location>
        <begin position="10"/>
        <end position="458"/>
    </location>
</feature>
<evidence type="ECO:0000256" key="2">
    <source>
        <dbReference type="ARBA" id="ARBA00022448"/>
    </source>
</evidence>
<keyword evidence="5 7" id="KW-1133">Transmembrane helix</keyword>
<evidence type="ECO:0000256" key="1">
    <source>
        <dbReference type="ARBA" id="ARBA00004651"/>
    </source>
</evidence>
<evidence type="ECO:0000313" key="9">
    <source>
        <dbReference type="EMBL" id="QGQ94055.1"/>
    </source>
</evidence>
<dbReference type="InterPro" id="IPR011701">
    <property type="entry name" value="MFS"/>
</dbReference>
<dbReference type="InterPro" id="IPR020846">
    <property type="entry name" value="MFS_dom"/>
</dbReference>
<evidence type="ECO:0000256" key="3">
    <source>
        <dbReference type="ARBA" id="ARBA00022475"/>
    </source>
</evidence>
<evidence type="ECO:0000256" key="5">
    <source>
        <dbReference type="ARBA" id="ARBA00022989"/>
    </source>
</evidence>
<protein>
    <submittedName>
        <fullName evidence="9">DHA2 family efflux MFS transporter permease subunit</fullName>
    </submittedName>
</protein>
<keyword evidence="2" id="KW-0813">Transport</keyword>
<feature type="transmembrane region" description="Helical" evidence="7">
    <location>
        <begin position="262"/>
        <end position="283"/>
    </location>
</feature>
<dbReference type="GO" id="GO:0005886">
    <property type="term" value="C:plasma membrane"/>
    <property type="evidence" value="ECO:0007669"/>
    <property type="project" value="UniProtKB-SubCell"/>
</dbReference>
<feature type="transmembrane region" description="Helical" evidence="7">
    <location>
        <begin position="361"/>
        <end position="382"/>
    </location>
</feature>
<dbReference type="InterPro" id="IPR036259">
    <property type="entry name" value="MFS_trans_sf"/>
</dbReference>
<gene>
    <name evidence="9" type="ORF">EHS13_03580</name>
</gene>
<evidence type="ECO:0000256" key="4">
    <source>
        <dbReference type="ARBA" id="ARBA00022692"/>
    </source>
</evidence>
<dbReference type="EMBL" id="CP034235">
    <property type="protein sequence ID" value="QGQ94055.1"/>
    <property type="molecule type" value="Genomic_DNA"/>
</dbReference>
<dbReference type="SUPFAM" id="SSF103473">
    <property type="entry name" value="MFS general substrate transporter"/>
    <property type="match status" value="2"/>
</dbReference>
<dbReference type="Proteomes" id="UP000426246">
    <property type="component" value="Chromosome"/>
</dbReference>
<organism evidence="9 10">
    <name type="scientific">Paenibacillus psychroresistens</name>
    <dbReference type="NCBI Taxonomy" id="1778678"/>
    <lineage>
        <taxon>Bacteria</taxon>
        <taxon>Bacillati</taxon>
        <taxon>Bacillota</taxon>
        <taxon>Bacilli</taxon>
        <taxon>Bacillales</taxon>
        <taxon>Paenibacillaceae</taxon>
        <taxon>Paenibacillus</taxon>
    </lineage>
</organism>
<keyword evidence="10" id="KW-1185">Reference proteome</keyword>
<dbReference type="AlphaFoldDB" id="A0A6B8RES4"/>
<feature type="transmembrane region" description="Helical" evidence="7">
    <location>
        <begin position="196"/>
        <end position="214"/>
    </location>
</feature>